<proteinExistence type="predicted"/>
<dbReference type="Proteomes" id="UP000571554">
    <property type="component" value="Unassembled WGS sequence"/>
</dbReference>
<evidence type="ECO:0000313" key="1">
    <source>
        <dbReference type="EMBL" id="MBB6102692.1"/>
    </source>
</evidence>
<name>A0A7W9TWH3_9BURK</name>
<dbReference type="AlphaFoldDB" id="A0A7W9TWH3"/>
<dbReference type="RefSeq" id="WP_183724240.1">
    <property type="nucleotide sequence ID" value="NZ_JACHBW010000006.1"/>
</dbReference>
<gene>
    <name evidence="1" type="ORF">F4827_002544</name>
</gene>
<reference evidence="1 2" key="1">
    <citation type="submission" date="2020-08" db="EMBL/GenBank/DDBJ databases">
        <title>Above-ground endophytic microbial communities from plants in different locations in the United States.</title>
        <authorList>
            <person name="Frank C."/>
        </authorList>
    </citation>
    <scope>NUCLEOTIDE SEQUENCE [LARGE SCALE GENOMIC DNA]</scope>
    <source>
        <strain evidence="1 2">WP4_2_2</strain>
    </source>
</reference>
<comment type="caution">
    <text evidence="1">The sequence shown here is derived from an EMBL/GenBank/DDBJ whole genome shotgun (WGS) entry which is preliminary data.</text>
</comment>
<keyword evidence="2" id="KW-1185">Reference proteome</keyword>
<evidence type="ECO:0000313" key="2">
    <source>
        <dbReference type="Proteomes" id="UP000571554"/>
    </source>
</evidence>
<protein>
    <submittedName>
        <fullName evidence="1">Uncharacterized protein</fullName>
    </submittedName>
</protein>
<accession>A0A7W9TWH3</accession>
<dbReference type="EMBL" id="JACHBW010000006">
    <property type="protein sequence ID" value="MBB6102692.1"/>
    <property type="molecule type" value="Genomic_DNA"/>
</dbReference>
<organism evidence="1 2">
    <name type="scientific">Paraburkholderia bannensis</name>
    <dbReference type="NCBI Taxonomy" id="765414"/>
    <lineage>
        <taxon>Bacteria</taxon>
        <taxon>Pseudomonadati</taxon>
        <taxon>Pseudomonadota</taxon>
        <taxon>Betaproteobacteria</taxon>
        <taxon>Burkholderiales</taxon>
        <taxon>Burkholderiaceae</taxon>
        <taxon>Paraburkholderia</taxon>
    </lineage>
</organism>
<sequence length="54" mass="6468">MRVVLWDEFDVAPDVEIAPRLWCAECRRRTLFTRDLDGYPVCRECIEELEESHV</sequence>